<dbReference type="GO" id="GO:0140359">
    <property type="term" value="F:ABC-type transporter activity"/>
    <property type="evidence" value="ECO:0007669"/>
    <property type="project" value="InterPro"/>
</dbReference>
<keyword evidence="6" id="KW-0067">ATP-binding</keyword>
<evidence type="ECO:0000256" key="4">
    <source>
        <dbReference type="ARBA" id="ARBA00022737"/>
    </source>
</evidence>
<dbReference type="GO" id="GO:0005524">
    <property type="term" value="F:ATP binding"/>
    <property type="evidence" value="ECO:0007669"/>
    <property type="project" value="UniProtKB-KW"/>
</dbReference>
<accession>A0A397ITR6</accession>
<evidence type="ECO:0000256" key="6">
    <source>
        <dbReference type="ARBA" id="ARBA00022840"/>
    </source>
</evidence>
<dbReference type="Gene3D" id="3.40.50.300">
    <property type="entry name" value="P-loop containing nucleotide triphosphate hydrolases"/>
    <property type="match status" value="2"/>
</dbReference>
<dbReference type="FunFam" id="1.20.1560.10:FF:000013">
    <property type="entry name" value="ABC transporter C family member 2"/>
    <property type="match status" value="1"/>
</dbReference>
<feature type="transmembrane region" description="Helical" evidence="10">
    <location>
        <begin position="290"/>
        <end position="311"/>
    </location>
</feature>
<keyword evidence="4" id="KW-0677">Repeat</keyword>
<dbReference type="Pfam" id="PF00005">
    <property type="entry name" value="ABC_tran"/>
    <property type="match status" value="2"/>
</dbReference>
<keyword evidence="8 10" id="KW-0472">Membrane</keyword>
<keyword evidence="7 10" id="KW-1133">Transmembrane helix</keyword>
<dbReference type="InterPro" id="IPR027417">
    <property type="entry name" value="P-loop_NTPase"/>
</dbReference>
<feature type="transmembrane region" description="Helical" evidence="10">
    <location>
        <begin position="417"/>
        <end position="444"/>
    </location>
</feature>
<evidence type="ECO:0000256" key="1">
    <source>
        <dbReference type="ARBA" id="ARBA00004141"/>
    </source>
</evidence>
<dbReference type="InterPro" id="IPR050173">
    <property type="entry name" value="ABC_transporter_C-like"/>
</dbReference>
<protein>
    <recommendedName>
        <fullName evidence="15">Bile pigment transporter 1</fullName>
    </recommendedName>
</protein>
<dbReference type="GO" id="GO:0016887">
    <property type="term" value="F:ATP hydrolysis activity"/>
    <property type="evidence" value="ECO:0007669"/>
    <property type="project" value="InterPro"/>
</dbReference>
<dbReference type="OrthoDB" id="6500128at2759"/>
<dbReference type="InterPro" id="IPR036640">
    <property type="entry name" value="ABC1_TM_sf"/>
</dbReference>
<comment type="subcellular location">
    <subcellularLocation>
        <location evidence="1">Membrane</location>
        <topology evidence="1">Multi-pass membrane protein</topology>
    </subcellularLocation>
</comment>
<feature type="transmembrane region" description="Helical" evidence="10">
    <location>
        <begin position="885"/>
        <end position="908"/>
    </location>
</feature>
<dbReference type="Proteomes" id="UP000266861">
    <property type="component" value="Unassembled WGS sequence"/>
</dbReference>
<feature type="transmembrane region" description="Helical" evidence="10">
    <location>
        <begin position="1067"/>
        <end position="1084"/>
    </location>
</feature>
<feature type="transmembrane region" description="Helical" evidence="10">
    <location>
        <begin position="1031"/>
        <end position="1047"/>
    </location>
</feature>
<feature type="domain" description="ABC transporter" evidence="11">
    <location>
        <begin position="589"/>
        <end position="834"/>
    </location>
</feature>
<keyword evidence="14" id="KW-1185">Reference proteome</keyword>
<dbReference type="PANTHER" id="PTHR24223">
    <property type="entry name" value="ATP-BINDING CASSETTE SUB-FAMILY C"/>
    <property type="match status" value="1"/>
</dbReference>
<feature type="compositionally biased region" description="Acidic residues" evidence="9">
    <location>
        <begin position="1476"/>
        <end position="1490"/>
    </location>
</feature>
<feature type="domain" description="ABC transporter" evidence="11">
    <location>
        <begin position="1209"/>
        <end position="1452"/>
    </location>
</feature>
<feature type="transmembrane region" description="Helical" evidence="10">
    <location>
        <begin position="537"/>
        <end position="556"/>
    </location>
</feature>
<evidence type="ECO:0000313" key="13">
    <source>
        <dbReference type="EMBL" id="RHZ76020.1"/>
    </source>
</evidence>
<evidence type="ECO:0000313" key="14">
    <source>
        <dbReference type="Proteomes" id="UP000266861"/>
    </source>
</evidence>
<dbReference type="SUPFAM" id="SSF52540">
    <property type="entry name" value="P-loop containing nucleoside triphosphate hydrolases"/>
    <property type="match status" value="2"/>
</dbReference>
<dbReference type="CDD" id="cd18596">
    <property type="entry name" value="ABC_6TM_VMR1_D1_like"/>
    <property type="match status" value="1"/>
</dbReference>
<feature type="domain" description="ABC transmembrane type-1" evidence="12">
    <location>
        <begin position="889"/>
        <end position="1172"/>
    </location>
</feature>
<dbReference type="PROSITE" id="PS50929">
    <property type="entry name" value="ABC_TM1F"/>
    <property type="match status" value="2"/>
</dbReference>
<proteinExistence type="predicted"/>
<feature type="transmembrane region" description="Helical" evidence="10">
    <location>
        <begin position="508"/>
        <end position="531"/>
    </location>
</feature>
<feature type="transmembrane region" description="Helical" evidence="10">
    <location>
        <begin position="1003"/>
        <end position="1024"/>
    </location>
</feature>
<evidence type="ECO:0000256" key="8">
    <source>
        <dbReference type="ARBA" id="ARBA00023136"/>
    </source>
</evidence>
<dbReference type="Pfam" id="PF00664">
    <property type="entry name" value="ABC_membrane"/>
    <property type="match status" value="2"/>
</dbReference>
<evidence type="ECO:0008006" key="15">
    <source>
        <dbReference type="Google" id="ProtNLM"/>
    </source>
</evidence>
<feature type="transmembrane region" description="Helical" evidence="10">
    <location>
        <begin position="1117"/>
        <end position="1135"/>
    </location>
</feature>
<feature type="transmembrane region" description="Helical" evidence="10">
    <location>
        <begin position="186"/>
        <end position="204"/>
    </location>
</feature>
<dbReference type="CDD" id="cd18604">
    <property type="entry name" value="ABC_6TM_VMR1_D2_like"/>
    <property type="match status" value="1"/>
</dbReference>
<organism evidence="13 14">
    <name type="scientific">Diversispora epigaea</name>
    <dbReference type="NCBI Taxonomy" id="1348612"/>
    <lineage>
        <taxon>Eukaryota</taxon>
        <taxon>Fungi</taxon>
        <taxon>Fungi incertae sedis</taxon>
        <taxon>Mucoromycota</taxon>
        <taxon>Glomeromycotina</taxon>
        <taxon>Glomeromycetes</taxon>
        <taxon>Diversisporales</taxon>
        <taxon>Diversisporaceae</taxon>
        <taxon>Diversispora</taxon>
    </lineage>
</organism>
<dbReference type="Gene3D" id="1.20.1560.10">
    <property type="entry name" value="ABC transporter type 1, transmembrane domain"/>
    <property type="match status" value="2"/>
</dbReference>
<dbReference type="EMBL" id="PQFF01000195">
    <property type="protein sequence ID" value="RHZ76020.1"/>
    <property type="molecule type" value="Genomic_DNA"/>
</dbReference>
<dbReference type="SUPFAM" id="SSF90123">
    <property type="entry name" value="ABC transporter transmembrane region"/>
    <property type="match status" value="2"/>
</dbReference>
<keyword evidence="5" id="KW-0547">Nucleotide-binding</keyword>
<comment type="caution">
    <text evidence="13">The sequence shown here is derived from an EMBL/GenBank/DDBJ whole genome shotgun (WGS) entry which is preliminary data.</text>
</comment>
<dbReference type="GO" id="GO:0016020">
    <property type="term" value="C:membrane"/>
    <property type="evidence" value="ECO:0007669"/>
    <property type="project" value="UniProtKB-SubCell"/>
</dbReference>
<evidence type="ECO:0000256" key="9">
    <source>
        <dbReference type="SAM" id="MobiDB-lite"/>
    </source>
</evidence>
<feature type="transmembrane region" description="Helical" evidence="10">
    <location>
        <begin position="115"/>
        <end position="139"/>
    </location>
</feature>
<dbReference type="InterPro" id="IPR003593">
    <property type="entry name" value="AAA+_ATPase"/>
</dbReference>
<dbReference type="FunFam" id="3.40.50.300:FF:001354">
    <property type="entry name" value="ATP-binding cassette (ABC) transporter, putative"/>
    <property type="match status" value="1"/>
</dbReference>
<evidence type="ECO:0000256" key="5">
    <source>
        <dbReference type="ARBA" id="ARBA00022741"/>
    </source>
</evidence>
<gene>
    <name evidence="13" type="ORF">Glove_208g47</name>
</gene>
<feature type="region of interest" description="Disordered" evidence="9">
    <location>
        <begin position="1476"/>
        <end position="1545"/>
    </location>
</feature>
<evidence type="ECO:0000259" key="11">
    <source>
        <dbReference type="PROSITE" id="PS50893"/>
    </source>
</evidence>
<feature type="transmembrane region" description="Helical" evidence="10">
    <location>
        <begin position="82"/>
        <end position="103"/>
    </location>
</feature>
<feature type="compositionally biased region" description="Acidic residues" evidence="9">
    <location>
        <begin position="1516"/>
        <end position="1545"/>
    </location>
</feature>
<reference evidence="13 14" key="1">
    <citation type="submission" date="2018-08" db="EMBL/GenBank/DDBJ databases">
        <title>Genome and evolution of the arbuscular mycorrhizal fungus Diversispora epigaea (formerly Glomus versiforme) and its bacterial endosymbionts.</title>
        <authorList>
            <person name="Sun X."/>
            <person name="Fei Z."/>
            <person name="Harrison M."/>
        </authorList>
    </citation>
    <scope>NUCLEOTIDE SEQUENCE [LARGE SCALE GENOMIC DNA]</scope>
    <source>
        <strain evidence="13 14">IT104</strain>
    </source>
</reference>
<feature type="transmembrane region" description="Helical" evidence="10">
    <location>
        <begin position="928"/>
        <end position="952"/>
    </location>
</feature>
<dbReference type="InterPro" id="IPR003439">
    <property type="entry name" value="ABC_transporter-like_ATP-bd"/>
</dbReference>
<evidence type="ECO:0000256" key="3">
    <source>
        <dbReference type="ARBA" id="ARBA00022692"/>
    </source>
</evidence>
<evidence type="ECO:0000256" key="2">
    <source>
        <dbReference type="ARBA" id="ARBA00022448"/>
    </source>
</evidence>
<name>A0A397ITR6_9GLOM</name>
<feature type="transmembrane region" description="Helical" evidence="10">
    <location>
        <begin position="31"/>
        <end position="51"/>
    </location>
</feature>
<dbReference type="SMART" id="SM00382">
    <property type="entry name" value="AAA"/>
    <property type="match status" value="2"/>
</dbReference>
<keyword evidence="2" id="KW-0813">Transport</keyword>
<feature type="transmembrane region" description="Helical" evidence="10">
    <location>
        <begin position="151"/>
        <end position="174"/>
    </location>
</feature>
<feature type="transmembrane region" description="Helical" evidence="10">
    <location>
        <begin position="1141"/>
        <end position="1164"/>
    </location>
</feature>
<feature type="compositionally biased region" description="Acidic residues" evidence="9">
    <location>
        <begin position="1498"/>
        <end position="1508"/>
    </location>
</feature>
<dbReference type="STRING" id="1348612.A0A397ITR6"/>
<evidence type="ECO:0000259" key="12">
    <source>
        <dbReference type="PROSITE" id="PS50929"/>
    </source>
</evidence>
<evidence type="ECO:0000256" key="7">
    <source>
        <dbReference type="ARBA" id="ARBA00022989"/>
    </source>
</evidence>
<evidence type="ECO:0000256" key="10">
    <source>
        <dbReference type="SAM" id="Phobius"/>
    </source>
</evidence>
<feature type="domain" description="ABC transmembrane type-1" evidence="12">
    <location>
        <begin position="291"/>
        <end position="572"/>
    </location>
</feature>
<dbReference type="PROSITE" id="PS50893">
    <property type="entry name" value="ABC_TRANSPORTER_2"/>
    <property type="match status" value="2"/>
</dbReference>
<dbReference type="InterPro" id="IPR011527">
    <property type="entry name" value="ABC1_TM_dom"/>
</dbReference>
<sequence>MLMSKTSFCGSEEWGPITKDGFDLTPCAREIILNSFFPLCLIFISIIYLVIFTCRKRPRNRTFDNPNLQGERGFIPVSKYDIGQLVISFFQLGFVGFLFGWRLEEYDPSDDSKKYGLYWVVGAIGLFFSWFYIVTLIACHFMTRKNQTQYAFIRQLLLLYAFFAIISCVNLRSVIKSTKKNSSYELVFAIWNAIACCTLFFFSIKRPRNPDLKYARNRVISHDTIASLWSLITFSWMTPMIKLGNLRNLTEDDLWELPSRCQAAQCYYELDRTANLDLLSRLLYANATNLILFLVIAILRSIFAFITPFFLYRLLNYISLNYPNEYTEEPYLYMFGILVSELSRIIFLNQLNYQVVWLGIRVEQMLSVLVYEKQLRIKGSSPRAGNIRANNVLTTDVDDIAGFFSNLPFLLTIPLEIIVAIAYLYVLMGWSSLIGVVIIFFFIWSNKKFAKRVARLQKRVKKARDERVGEIFELLHAVRMIKMFAWEDSFHERLMFSRRIELMQLRRLFWSTTLLTLLVHLTPFLVTLFSFACYAYFINPLTAAIVFTSITLFNTLKQSLQLFPNLVVELVGLGVAVSRVEKFLNEPELKKENIVFSLDSTIGLTGVDASWNYNMNIREINNDFGLKDITLEFPIGKISLICGHKFSGKTMLFLTLLRETIITHGTIHFPTSSVAYVPRQGWLESSNIRENILFGTNFEHERYWNIVDSCGLTTDFENMDEADFTECEDKDVVLTDGQKARISLARALYSSAQILLLDDCLADLDLEMARQIIDSCLKSPLVSGRTVIMATKYTRYLLSVAEYIVVLGDGTVRVKGHPEEVHESGFLTEDMLGKDDEPILDQIVKNDQLTIERSDKRNWAAEEARSQGKVPFRVYLFYLKSSGGLCLWFILVLLFIIIRVLTVGETYWLKIWSENEDPSSHYLNLENLMFYIGIYAIIAFASAIFTIFRMAWQFFVSLKGSRSLFSKLLNSILRAPLSFFDTAPLGKVMNRFSKDLGMIDQGVVTVISSFFGNAVGAMSVLVVVTTVTYEFGIVSVLVVLWYVNIGSRYINVSRELKRLQSMTRAPVVSWFGDSVIGIAVIRAFNLERRFVRKFIDRLNTSNRTTYLLHMSNRWMSIRMGIIGAFAAYIAGYLILKNHDRINAGLAGFSLSYALGFVQIVFMLVKDYTTMETSLSSVEKIQEYIEMPQEHPAVITNAHPPAAWPTNGDIEVSNLTVQYGENEEPVLRNVSFTVHAEEKIGIVGRTGSGKTTLANSFLRLTEATDGKILIDGIDIADIGLEDLRSRLTIVSQDPILFEGTVRSNLDIRGEYNDHELWEALRRVHLIHIESPPNGQLLIIGPITCLDDPVNEGGSNFSRGQRQLLCLARALLRQSKIIIMDEATASIDIETQNKIQEIITEEFRHATVLSISHRFQNIIDSDRILVLNEGSIIEFDTPYHLINDPDSLFRHLCEQTGELDSLTEMVRLNNLEEYEINEEENEEANYADDEENEVLRDTEIGDETDEQEDYQTERESDQTENEIEQETNEYDQEIVEQEDDQDISEDY</sequence>
<keyword evidence="3 10" id="KW-0812">Transmembrane</keyword>
<dbReference type="CDD" id="cd03244">
    <property type="entry name" value="ABCC_MRP_domain2"/>
    <property type="match status" value="1"/>
</dbReference>
<dbReference type="PANTHER" id="PTHR24223:SF356">
    <property type="entry name" value="ATP-BINDING CASSETTE TRANSPORTER ABC4"/>
    <property type="match status" value="1"/>
</dbReference>
<feature type="transmembrane region" description="Helical" evidence="10">
    <location>
        <begin position="331"/>
        <end position="348"/>
    </location>
</feature>